<keyword evidence="11" id="KW-0325">Glycoprotein</keyword>
<dbReference type="GO" id="GO:0089718">
    <property type="term" value="P:amino acid import across plasma membrane"/>
    <property type="evidence" value="ECO:0007669"/>
    <property type="project" value="TreeGrafter"/>
</dbReference>
<dbReference type="EMBL" id="JADBJN010000003">
    <property type="protein sequence ID" value="KAG5670315.1"/>
    <property type="molecule type" value="Genomic_DNA"/>
</dbReference>
<dbReference type="PANTHER" id="PTHR11616">
    <property type="entry name" value="SODIUM/CHLORIDE DEPENDENT TRANSPORTER"/>
    <property type="match status" value="1"/>
</dbReference>
<evidence type="ECO:0000256" key="7">
    <source>
        <dbReference type="ARBA" id="ARBA00022989"/>
    </source>
</evidence>
<feature type="binding site" evidence="15">
    <location>
        <position position="82"/>
    </location>
    <ligand>
        <name>Na(+)</name>
        <dbReference type="ChEBI" id="CHEBI:29101"/>
        <label>1</label>
    </ligand>
</feature>
<feature type="transmembrane region" description="Helical" evidence="17">
    <location>
        <begin position="1001"/>
        <end position="1025"/>
    </location>
</feature>
<keyword evidence="8 15" id="KW-0915">Sodium</keyword>
<accession>A0A9J6BLF1</accession>
<keyword evidence="19" id="KW-1185">Reference proteome</keyword>
<organism evidence="18 19">
    <name type="scientific">Polypedilum vanderplanki</name>
    <name type="common">Sleeping chironomid midge</name>
    <dbReference type="NCBI Taxonomy" id="319348"/>
    <lineage>
        <taxon>Eukaryota</taxon>
        <taxon>Metazoa</taxon>
        <taxon>Ecdysozoa</taxon>
        <taxon>Arthropoda</taxon>
        <taxon>Hexapoda</taxon>
        <taxon>Insecta</taxon>
        <taxon>Pterygota</taxon>
        <taxon>Neoptera</taxon>
        <taxon>Endopterygota</taxon>
        <taxon>Diptera</taxon>
        <taxon>Nematocera</taxon>
        <taxon>Chironomoidea</taxon>
        <taxon>Chironomidae</taxon>
        <taxon>Chironominae</taxon>
        <taxon>Polypedilum</taxon>
        <taxon>Polypedilum</taxon>
    </lineage>
</organism>
<comment type="subcellular location">
    <subcellularLocation>
        <location evidence="1">Membrane</location>
        <topology evidence="1">Multi-pass membrane protein</topology>
    </subcellularLocation>
</comment>
<feature type="binding site" evidence="15">
    <location>
        <position position="417"/>
    </location>
    <ligand>
        <name>Na(+)</name>
        <dbReference type="ChEBI" id="CHEBI:29101"/>
        <label>1</label>
    </ligand>
</feature>
<feature type="transmembrane region" description="Helical" evidence="17">
    <location>
        <begin position="1083"/>
        <end position="1105"/>
    </location>
</feature>
<feature type="transmembrane region" description="Helical" evidence="17">
    <location>
        <begin position="789"/>
        <end position="822"/>
    </location>
</feature>
<evidence type="ECO:0000256" key="16">
    <source>
        <dbReference type="PIRSR" id="PIRSR600175-2"/>
    </source>
</evidence>
<sequence length="1149" mass="130838">MFAGVELLNEHYGTNRQNGQNFLLLEIQMSLICNEENKIKNNCEKKIEIIGIENSKNEKNFIAKDKWGKDIEFLLSCIALSVGLGNLLRFPFTALENGGGAFVLPYIIVLLLVGKPLYYMELLLGQFSSRGCIKVYDMAPAMRGIGIGQVMSTCFVTTYYASLMGLTIRYFLASFSNPLPWSECKEEWNVSCIDSKIKSVNFSDEMPKSSAELYFIKEILKEATTIDNGIGTPNWQLVLCLIFAWICIGGILIKGVKSSGKASYFLSAFPYFVMFILLIRSATLEGAVNGMIYFIKPQWDKIFEAQVWYAACTQVFYSLAVCFGSIIMYSSYNRFDQNIYKDVNVITLLDTGTSLLSGLIIFGIIGHLAHVMEVDDIQKVTKSNIALAFMAYPDIIVKIGFFPQFFSMLFFIMLFVLGIGSNIGMTSCIMTVIKDKFPRIECWKIVAGIAIVGITIGSIYTTPGGQFLINFLDFYGASFVALILAIIELLTVSWIYGVDRFCKDIEFMLKRKTGLYWRLCWKYITPFIMISIFVYFLATWKPITYQGYEYHPNMHVFGWCLSLFCLLQLPIWAVYTIMKQEEKTLYEKFINAFKPNSYWGPNDPEKMEQYREFRTLKSHSLQYGGGTFVIPYTFIVILVGKPLYYLEILLGQFSSKGCVNVYDMAPAVRGVGYGQCICTIIVLSIYASVMALTIRFFLASFGDPLPWSQCKDSWNATCVDSGIKIGNLSTNVTNVKSSAELFFVKDILKESSTFESLGFPNIQLVICLIIAWCVIGIVLVKGIQSSGKAAYFLAVFPYIVLIILLIRASTLEGAIDGILYFIIPDLNKIFDAELWYAAVTQVFYALGICFGSIIMYSSYNRFDQNVYRDVNIITTMDYLTSLLAGLIIFGILGHLKFVMGIEDIQEVTTSFMGLTFIAYPEAIAKFDYIPQFFAIVFFLMLFFFCVGSNMGMASCILTVIRDRYPEIKCWKIVLGIVIFGITIGTFYTTPSGQYLINFLDFYGASFVALILAIIELLTVSWIYGVDRFCKDIEFMLKRKTGLYWRLCWKYITPFIMISIFVYFLATWKPITYGKIEYSNKMHAFGSCISLFGLLQLPIWMMYAFLKQPEGNFIEKFKTIFKPNKKWGPVDSRIRTQYNRFMEIKFKETK</sequence>
<feature type="transmembrane region" description="Helical" evidence="17">
    <location>
        <begin position="268"/>
        <end position="295"/>
    </location>
</feature>
<comment type="function">
    <text evidence="13">Unusual broad substrate spectrum amino acid:sodium cotransporter that promotes absorption of the D isomers of essential amino acids. Neutral amino acids are the preferred substrates, especially methionine and phenylalanine.</text>
</comment>
<evidence type="ECO:0000256" key="1">
    <source>
        <dbReference type="ARBA" id="ARBA00004141"/>
    </source>
</evidence>
<dbReference type="InterPro" id="IPR000175">
    <property type="entry name" value="Na/ntran_symport"/>
</dbReference>
<feature type="transmembrane region" description="Helical" evidence="17">
    <location>
        <begin position="474"/>
        <end position="498"/>
    </location>
</feature>
<feature type="transmembrane region" description="Helical" evidence="17">
    <location>
        <begin position="972"/>
        <end position="989"/>
    </location>
</feature>
<comment type="similarity">
    <text evidence="2">Belongs to the sodium:neurotransmitter symporter (SNF) (TC 2.A.22) family.</text>
</comment>
<dbReference type="GO" id="GO:0015179">
    <property type="term" value="F:L-amino acid transmembrane transporter activity"/>
    <property type="evidence" value="ECO:0007669"/>
    <property type="project" value="TreeGrafter"/>
</dbReference>
<feature type="binding site" evidence="15">
    <location>
        <position position="86"/>
    </location>
    <ligand>
        <name>Na(+)</name>
        <dbReference type="ChEBI" id="CHEBI:29101"/>
        <label>1</label>
    </ligand>
</feature>
<dbReference type="Pfam" id="PF00209">
    <property type="entry name" value="SNF"/>
    <property type="match status" value="2"/>
</dbReference>
<keyword evidence="10 17" id="KW-0472">Membrane</keyword>
<feature type="transmembrane region" description="Helical" evidence="17">
    <location>
        <begin position="1046"/>
        <end position="1063"/>
    </location>
</feature>
<evidence type="ECO:0000313" key="18">
    <source>
        <dbReference type="EMBL" id="KAG5670315.1"/>
    </source>
</evidence>
<evidence type="ECO:0000256" key="2">
    <source>
        <dbReference type="ARBA" id="ARBA00006459"/>
    </source>
</evidence>
<dbReference type="InterPro" id="IPR037272">
    <property type="entry name" value="SNS_sf"/>
</dbReference>
<feature type="transmembrane region" description="Helical" evidence="17">
    <location>
        <begin position="352"/>
        <end position="372"/>
    </location>
</feature>
<feature type="transmembrane region" description="Helical" evidence="17">
    <location>
        <begin position="762"/>
        <end position="783"/>
    </location>
</feature>
<evidence type="ECO:0000256" key="13">
    <source>
        <dbReference type="ARBA" id="ARBA00037785"/>
    </source>
</evidence>
<feature type="transmembrane region" description="Helical" evidence="17">
    <location>
        <begin position="932"/>
        <end position="960"/>
    </location>
</feature>
<feature type="transmembrane region" description="Helical" evidence="17">
    <location>
        <begin position="672"/>
        <end position="698"/>
    </location>
</feature>
<evidence type="ECO:0000256" key="12">
    <source>
        <dbReference type="ARBA" id="ARBA00023201"/>
    </source>
</evidence>
<evidence type="ECO:0000256" key="17">
    <source>
        <dbReference type="SAM" id="Phobius"/>
    </source>
</evidence>
<evidence type="ECO:0000256" key="6">
    <source>
        <dbReference type="ARBA" id="ARBA00022970"/>
    </source>
</evidence>
<feature type="transmembrane region" description="Helical" evidence="17">
    <location>
        <begin position="556"/>
        <end position="578"/>
    </location>
</feature>
<evidence type="ECO:0000256" key="3">
    <source>
        <dbReference type="ARBA" id="ARBA00022448"/>
    </source>
</evidence>
<evidence type="ECO:0000256" key="11">
    <source>
        <dbReference type="ARBA" id="ARBA00023180"/>
    </source>
</evidence>
<evidence type="ECO:0000256" key="14">
    <source>
        <dbReference type="ARBA" id="ARBA00040215"/>
    </source>
</evidence>
<dbReference type="PRINTS" id="PR00176">
    <property type="entry name" value="NANEUSMPORT"/>
</dbReference>
<evidence type="ECO:0000256" key="4">
    <source>
        <dbReference type="ARBA" id="ARBA00022692"/>
    </source>
</evidence>
<keyword evidence="12" id="KW-0739">Sodium transport</keyword>
<feature type="transmembrane region" description="Helical" evidence="17">
    <location>
        <begin position="73"/>
        <end position="92"/>
    </location>
</feature>
<feature type="transmembrane region" description="Helical" evidence="17">
    <location>
        <begin position="408"/>
        <end position="433"/>
    </location>
</feature>
<comment type="caution">
    <text evidence="18">The sequence shown here is derived from an EMBL/GenBank/DDBJ whole genome shotgun (WGS) entry which is preliminary data.</text>
</comment>
<feature type="transmembrane region" description="Helical" evidence="17">
    <location>
        <begin position="237"/>
        <end position="256"/>
    </location>
</feature>
<feature type="transmembrane region" description="Helical" evidence="17">
    <location>
        <begin position="445"/>
        <end position="462"/>
    </location>
</feature>
<evidence type="ECO:0000256" key="9">
    <source>
        <dbReference type="ARBA" id="ARBA00023065"/>
    </source>
</evidence>
<dbReference type="GO" id="GO:0005886">
    <property type="term" value="C:plasma membrane"/>
    <property type="evidence" value="ECO:0007669"/>
    <property type="project" value="TreeGrafter"/>
</dbReference>
<reference evidence="18" key="1">
    <citation type="submission" date="2021-03" db="EMBL/GenBank/DDBJ databases">
        <title>Chromosome level genome of the anhydrobiotic midge Polypedilum vanderplanki.</title>
        <authorList>
            <person name="Yoshida Y."/>
            <person name="Kikawada T."/>
            <person name="Gusev O."/>
        </authorList>
    </citation>
    <scope>NUCLEOTIDE SEQUENCE</scope>
    <source>
        <strain evidence="18">NIAS01</strain>
        <tissue evidence="18">Whole body or cell culture</tissue>
    </source>
</reference>
<gene>
    <name evidence="18" type="ORF">PVAND_000591</name>
</gene>
<evidence type="ECO:0000313" key="19">
    <source>
        <dbReference type="Proteomes" id="UP001107558"/>
    </source>
</evidence>
<dbReference type="CDD" id="cd10324">
    <property type="entry name" value="SLC6sbd"/>
    <property type="match status" value="2"/>
</dbReference>
<evidence type="ECO:0000256" key="5">
    <source>
        <dbReference type="ARBA" id="ARBA00022847"/>
    </source>
</evidence>
<feature type="binding site" evidence="15">
    <location>
        <position position="318"/>
    </location>
    <ligand>
        <name>Na(+)</name>
        <dbReference type="ChEBI" id="CHEBI:29101"/>
        <label>1</label>
    </ligand>
</feature>
<keyword evidence="9" id="KW-0406">Ion transport</keyword>
<evidence type="ECO:0000256" key="8">
    <source>
        <dbReference type="ARBA" id="ARBA00023053"/>
    </source>
</evidence>
<feature type="transmembrane region" description="Helical" evidence="17">
    <location>
        <begin position="834"/>
        <end position="858"/>
    </location>
</feature>
<protein>
    <recommendedName>
        <fullName evidence="14">Sodium-dependent nutrient amino acid transporter 1</fullName>
    </recommendedName>
</protein>
<dbReference type="PANTHER" id="PTHR11616:SF321">
    <property type="entry name" value="SODIUM-DEPENDENT NUTRIENT AMINO ACID TRANSPORTER 1-RELATED"/>
    <property type="match status" value="1"/>
</dbReference>
<keyword evidence="15" id="KW-0479">Metal-binding</keyword>
<dbReference type="GO" id="GO:0005283">
    <property type="term" value="F:amino acid:sodium symporter activity"/>
    <property type="evidence" value="ECO:0007669"/>
    <property type="project" value="TreeGrafter"/>
</dbReference>
<evidence type="ECO:0000256" key="15">
    <source>
        <dbReference type="PIRSR" id="PIRSR600175-1"/>
    </source>
</evidence>
<keyword evidence="6" id="KW-0029">Amino-acid transport</keyword>
<keyword evidence="4 17" id="KW-0812">Transmembrane</keyword>
<feature type="disulfide bond" evidence="16">
    <location>
        <begin position="184"/>
        <end position="192"/>
    </location>
</feature>
<dbReference type="AlphaFoldDB" id="A0A9J6BLF1"/>
<feature type="transmembrane region" description="Helical" evidence="17">
    <location>
        <begin position="878"/>
        <end position="895"/>
    </location>
</feature>
<dbReference type="PROSITE" id="PS50267">
    <property type="entry name" value="NA_NEUROTRAN_SYMP_3"/>
    <property type="match status" value="2"/>
</dbReference>
<dbReference type="Proteomes" id="UP001107558">
    <property type="component" value="Chromosome 3"/>
</dbReference>
<keyword evidence="16" id="KW-1015">Disulfide bond</keyword>
<feature type="transmembrane region" description="Helical" evidence="17">
    <location>
        <begin position="98"/>
        <end position="120"/>
    </location>
</feature>
<feature type="transmembrane region" description="Helical" evidence="17">
    <location>
        <begin position="519"/>
        <end position="536"/>
    </location>
</feature>
<dbReference type="GO" id="GO:0046872">
    <property type="term" value="F:metal ion binding"/>
    <property type="evidence" value="ECO:0007669"/>
    <property type="project" value="UniProtKB-KW"/>
</dbReference>
<dbReference type="SUPFAM" id="SSF161070">
    <property type="entry name" value="SNF-like"/>
    <property type="match status" value="2"/>
</dbReference>
<keyword evidence="5" id="KW-0769">Symport</keyword>
<dbReference type="OrthoDB" id="6581954at2759"/>
<keyword evidence="7 17" id="KW-1133">Transmembrane helix</keyword>
<feature type="transmembrane region" description="Helical" evidence="17">
    <location>
        <begin position="307"/>
        <end position="332"/>
    </location>
</feature>
<evidence type="ECO:0000256" key="10">
    <source>
        <dbReference type="ARBA" id="ARBA00023136"/>
    </source>
</evidence>
<feature type="binding site" evidence="15">
    <location>
        <position position="421"/>
    </location>
    <ligand>
        <name>Na(+)</name>
        <dbReference type="ChEBI" id="CHEBI:29101"/>
        <label>1</label>
    </ligand>
</feature>
<proteinExistence type="inferred from homology"/>
<keyword evidence="3" id="KW-0813">Transport</keyword>
<name>A0A9J6BLF1_POLVA</name>